<reference evidence="1 2" key="1">
    <citation type="journal article" date="2019" name="Nat. Plants">
        <title>Genome sequencing of Musa balbisiana reveals subgenome evolution and function divergence in polyploid bananas.</title>
        <authorList>
            <person name="Yao X."/>
        </authorList>
    </citation>
    <scope>NUCLEOTIDE SEQUENCE [LARGE SCALE GENOMIC DNA]</scope>
    <source>
        <strain evidence="2">cv. DH-PKW</strain>
        <tissue evidence="1">Leaves</tissue>
    </source>
</reference>
<dbReference type="Proteomes" id="UP000317650">
    <property type="component" value="Chromosome 8"/>
</dbReference>
<keyword evidence="2" id="KW-1185">Reference proteome</keyword>
<protein>
    <submittedName>
        <fullName evidence="1">Uncharacterized protein</fullName>
    </submittedName>
</protein>
<dbReference type="EMBL" id="PYDT01000002">
    <property type="protein sequence ID" value="THU68973.1"/>
    <property type="molecule type" value="Genomic_DNA"/>
</dbReference>
<evidence type="ECO:0000313" key="1">
    <source>
        <dbReference type="EMBL" id="THU68973.1"/>
    </source>
</evidence>
<gene>
    <name evidence="1" type="ORF">C4D60_Mb08t09470</name>
</gene>
<organism evidence="1 2">
    <name type="scientific">Musa balbisiana</name>
    <name type="common">Banana</name>
    <dbReference type="NCBI Taxonomy" id="52838"/>
    <lineage>
        <taxon>Eukaryota</taxon>
        <taxon>Viridiplantae</taxon>
        <taxon>Streptophyta</taxon>
        <taxon>Embryophyta</taxon>
        <taxon>Tracheophyta</taxon>
        <taxon>Spermatophyta</taxon>
        <taxon>Magnoliopsida</taxon>
        <taxon>Liliopsida</taxon>
        <taxon>Zingiberales</taxon>
        <taxon>Musaceae</taxon>
        <taxon>Musa</taxon>
    </lineage>
</organism>
<comment type="caution">
    <text evidence="1">The sequence shown here is derived from an EMBL/GenBank/DDBJ whole genome shotgun (WGS) entry which is preliminary data.</text>
</comment>
<sequence length="61" mass="6753">MLNAADNTIGINNLNKKKEGFSGNSQKLLSDVDFMVRLDSPGRGLSVLLLHALELIYRYMG</sequence>
<name>A0A4S8K2L5_MUSBA</name>
<dbReference type="AlphaFoldDB" id="A0A4S8K2L5"/>
<evidence type="ECO:0000313" key="2">
    <source>
        <dbReference type="Proteomes" id="UP000317650"/>
    </source>
</evidence>
<accession>A0A4S8K2L5</accession>
<proteinExistence type="predicted"/>